<dbReference type="InterPro" id="IPR050384">
    <property type="entry name" value="Endophilin_SH3RF"/>
</dbReference>
<proteinExistence type="predicted"/>
<feature type="coiled-coil region" evidence="3">
    <location>
        <begin position="576"/>
        <end position="617"/>
    </location>
</feature>
<accession>A0ABD1FBF1</accession>
<dbReference type="Gene3D" id="2.30.30.40">
    <property type="entry name" value="SH3 Domains"/>
    <property type="match status" value="3"/>
</dbReference>
<feature type="compositionally biased region" description="Polar residues" evidence="4">
    <location>
        <begin position="255"/>
        <end position="264"/>
    </location>
</feature>
<dbReference type="PANTHER" id="PTHR14167">
    <property type="entry name" value="SH3 DOMAIN-CONTAINING"/>
    <property type="match status" value="1"/>
</dbReference>
<feature type="domain" description="SH3" evidence="5">
    <location>
        <begin position="70"/>
        <end position="129"/>
    </location>
</feature>
<dbReference type="PRINTS" id="PR00499">
    <property type="entry name" value="P67PHOX"/>
</dbReference>
<feature type="compositionally biased region" description="Basic and acidic residues" evidence="4">
    <location>
        <begin position="130"/>
        <end position="144"/>
    </location>
</feature>
<dbReference type="AlphaFoldDB" id="A0ABD1FBF1"/>
<feature type="compositionally biased region" description="Basic and acidic residues" evidence="4">
    <location>
        <begin position="216"/>
        <end position="232"/>
    </location>
</feature>
<feature type="region of interest" description="Disordered" evidence="4">
    <location>
        <begin position="374"/>
        <end position="576"/>
    </location>
</feature>
<feature type="domain" description="SH3" evidence="5">
    <location>
        <begin position="1"/>
        <end position="58"/>
    </location>
</feature>
<dbReference type="EMBL" id="JBDJPC010000002">
    <property type="protein sequence ID" value="KAL1513817.1"/>
    <property type="molecule type" value="Genomic_DNA"/>
</dbReference>
<keyword evidence="1 2" id="KW-0728">SH3 domain</keyword>
<keyword evidence="3" id="KW-0175">Coiled coil</keyword>
<dbReference type="CDD" id="cd11874">
    <property type="entry name" value="SH3_CD2AP-like_2"/>
    <property type="match status" value="1"/>
</dbReference>
<dbReference type="InterPro" id="IPR036028">
    <property type="entry name" value="SH3-like_dom_sf"/>
</dbReference>
<dbReference type="CDD" id="cd11875">
    <property type="entry name" value="SH3_CD2AP-like_3"/>
    <property type="match status" value="1"/>
</dbReference>
<evidence type="ECO:0000313" key="7">
    <source>
        <dbReference type="Proteomes" id="UP001566132"/>
    </source>
</evidence>
<name>A0ABD1FBF1_HYPHA</name>
<evidence type="ECO:0000256" key="1">
    <source>
        <dbReference type="ARBA" id="ARBA00022443"/>
    </source>
</evidence>
<dbReference type="Proteomes" id="UP001566132">
    <property type="component" value="Unassembled WGS sequence"/>
</dbReference>
<evidence type="ECO:0000256" key="3">
    <source>
        <dbReference type="SAM" id="Coils"/>
    </source>
</evidence>
<evidence type="ECO:0000256" key="4">
    <source>
        <dbReference type="SAM" id="MobiDB-lite"/>
    </source>
</evidence>
<gene>
    <name evidence="6" type="ORF">ABEB36_003172</name>
</gene>
<feature type="compositionally biased region" description="Low complexity" evidence="4">
    <location>
        <begin position="272"/>
        <end position="285"/>
    </location>
</feature>
<feature type="region of interest" description="Disordered" evidence="4">
    <location>
        <begin position="216"/>
        <end position="285"/>
    </location>
</feature>
<dbReference type="GO" id="GO:0016192">
    <property type="term" value="P:vesicle-mediated transport"/>
    <property type="evidence" value="ECO:0007669"/>
    <property type="project" value="UniProtKB-ARBA"/>
</dbReference>
<dbReference type="Pfam" id="PF00018">
    <property type="entry name" value="SH3_1"/>
    <property type="match status" value="2"/>
</dbReference>
<dbReference type="PRINTS" id="PR00452">
    <property type="entry name" value="SH3DOMAIN"/>
</dbReference>
<feature type="domain" description="SH3" evidence="5">
    <location>
        <begin position="154"/>
        <end position="215"/>
    </location>
</feature>
<dbReference type="SMART" id="SM00326">
    <property type="entry name" value="SH3"/>
    <property type="match status" value="3"/>
</dbReference>
<reference evidence="6 7" key="1">
    <citation type="submission" date="2024-05" db="EMBL/GenBank/DDBJ databases">
        <title>Genetic variation in Jamaican populations of the coffee berry borer (Hypothenemus hampei).</title>
        <authorList>
            <person name="Errbii M."/>
            <person name="Myrie A."/>
        </authorList>
    </citation>
    <scope>NUCLEOTIDE SEQUENCE [LARGE SCALE GENOMIC DNA]</scope>
    <source>
        <strain evidence="6">JA-Hopewell-2020-01-JO</strain>
        <tissue evidence="6">Whole body</tissue>
    </source>
</reference>
<dbReference type="PROSITE" id="PS50002">
    <property type="entry name" value="SH3"/>
    <property type="match status" value="3"/>
</dbReference>
<dbReference type="PANTHER" id="PTHR14167:SF92">
    <property type="entry name" value="CIN85 AND CD2AP RELATED, ISOFORM J"/>
    <property type="match status" value="1"/>
</dbReference>
<comment type="caution">
    <text evidence="6">The sequence shown here is derived from an EMBL/GenBank/DDBJ whole genome shotgun (WGS) entry which is preliminary data.</text>
</comment>
<dbReference type="Pfam" id="PF07653">
    <property type="entry name" value="SH3_2"/>
    <property type="match status" value="1"/>
</dbReference>
<evidence type="ECO:0000256" key="2">
    <source>
        <dbReference type="PROSITE-ProRule" id="PRU00192"/>
    </source>
</evidence>
<dbReference type="SUPFAM" id="SSF50044">
    <property type="entry name" value="SH3-domain"/>
    <property type="match status" value="3"/>
</dbReference>
<feature type="region of interest" description="Disordered" evidence="4">
    <location>
        <begin position="130"/>
        <end position="153"/>
    </location>
</feature>
<organism evidence="6 7">
    <name type="scientific">Hypothenemus hampei</name>
    <name type="common">Coffee berry borer</name>
    <dbReference type="NCBI Taxonomy" id="57062"/>
    <lineage>
        <taxon>Eukaryota</taxon>
        <taxon>Metazoa</taxon>
        <taxon>Ecdysozoa</taxon>
        <taxon>Arthropoda</taxon>
        <taxon>Hexapoda</taxon>
        <taxon>Insecta</taxon>
        <taxon>Pterygota</taxon>
        <taxon>Neoptera</taxon>
        <taxon>Endopterygota</taxon>
        <taxon>Coleoptera</taxon>
        <taxon>Polyphaga</taxon>
        <taxon>Cucujiformia</taxon>
        <taxon>Curculionidae</taxon>
        <taxon>Scolytinae</taxon>
        <taxon>Hypothenemus</taxon>
    </lineage>
</organism>
<sequence length="626" mass="69972">MVDALVEFEYAAQEPDELTIKKGDIIKNVIQKPGGWWEGSLHDKKGVFPENYVKLLDKDAVILRNKKELSRPRQCKVTFSYTQEHEDELTLKVGDIIDILGEEEEGWWRGVLNGKEGVFPSNFVEEIKPSEIKSKQSNREDKLNEQPPPLPAKPVKQLCEARFSYEAQKSDELTLKEGDVITILNKDGQDPGWWKGEINGKIGVFPDNFVTILPQVHDDKKPSSSNKNETKSSEVSAIKPSSVALQRKSLEGKSTPPTKLSETKTPPLPAQKPASVTKKSPSSSSLFSKLKDKFVDAVDGSSGSKQKQVESPPEATIIVNVNVNAFDQVERRPLLNDVRANRVRAPGRRLPTSILKDEDEVEENVELLNGNVAKSEHSVKSEDSFKSEGSVSSENFDLLSSDLDANETKPKLREWEKHRAPWLEEMKLNQAKRTSVSPVPDSKAKHDPEPSKSSQNSPADKEINLGDMSKSMSEIKMSPMEVKPIPKPNNELEKAPPIKSSIPKESPSKPSSATQPLKMATKPKLEQYENVSIQKPIPSVKSPPSSGPKPSLSSQNLAEKSKNNNNTTSSSNKTDLSQILERLTKLELRCEKQEQMIEDLRNRLQVETEMRMILQEKVMRNSVQQV</sequence>
<evidence type="ECO:0000259" key="5">
    <source>
        <dbReference type="PROSITE" id="PS50002"/>
    </source>
</evidence>
<feature type="compositionally biased region" description="Low complexity" evidence="4">
    <location>
        <begin position="497"/>
        <end position="513"/>
    </location>
</feature>
<feature type="compositionally biased region" description="Basic and acidic residues" evidence="4">
    <location>
        <begin position="374"/>
        <end position="386"/>
    </location>
</feature>
<evidence type="ECO:0000313" key="6">
    <source>
        <dbReference type="EMBL" id="KAL1513817.1"/>
    </source>
</evidence>
<feature type="compositionally biased region" description="Low complexity" evidence="4">
    <location>
        <begin position="563"/>
        <end position="574"/>
    </location>
</feature>
<keyword evidence="7" id="KW-1185">Reference proteome</keyword>
<protein>
    <recommendedName>
        <fullName evidence="5">SH3 domain-containing protein</fullName>
    </recommendedName>
</protein>
<dbReference type="FunFam" id="2.30.30.40:FF:000072">
    <property type="entry name" value="Unconventional Myosin IB"/>
    <property type="match status" value="2"/>
</dbReference>
<feature type="compositionally biased region" description="Basic and acidic residues" evidence="4">
    <location>
        <begin position="406"/>
        <end position="427"/>
    </location>
</feature>
<feature type="compositionally biased region" description="Low complexity" evidence="4">
    <location>
        <begin position="535"/>
        <end position="554"/>
    </location>
</feature>
<dbReference type="CDD" id="cd11873">
    <property type="entry name" value="SH3_CD2AP-like_1"/>
    <property type="match status" value="1"/>
</dbReference>
<dbReference type="InterPro" id="IPR001452">
    <property type="entry name" value="SH3_domain"/>
</dbReference>